<protein>
    <submittedName>
        <fullName evidence="1">Uncharacterized protein</fullName>
    </submittedName>
</protein>
<dbReference type="AlphaFoldDB" id="A0A1L9VXT0"/>
<dbReference type="VEuPathDB" id="FungiDB:ASPGLDRAFT_31846"/>
<proteinExistence type="predicted"/>
<name>A0A1L9VXT0_ASPGL</name>
<dbReference type="EMBL" id="KV878889">
    <property type="protein sequence ID" value="OJJ88733.1"/>
    <property type="molecule type" value="Genomic_DNA"/>
</dbReference>
<gene>
    <name evidence="1" type="ORF">ASPGLDRAFT_31846</name>
</gene>
<evidence type="ECO:0000313" key="2">
    <source>
        <dbReference type="Proteomes" id="UP000184300"/>
    </source>
</evidence>
<evidence type="ECO:0000313" key="1">
    <source>
        <dbReference type="EMBL" id="OJJ88733.1"/>
    </source>
</evidence>
<dbReference type="Proteomes" id="UP000184300">
    <property type="component" value="Unassembled WGS sequence"/>
</dbReference>
<dbReference type="OrthoDB" id="10555195at2759"/>
<organism evidence="1 2">
    <name type="scientific">Aspergillus glaucus CBS 516.65</name>
    <dbReference type="NCBI Taxonomy" id="1160497"/>
    <lineage>
        <taxon>Eukaryota</taxon>
        <taxon>Fungi</taxon>
        <taxon>Dikarya</taxon>
        <taxon>Ascomycota</taxon>
        <taxon>Pezizomycotina</taxon>
        <taxon>Eurotiomycetes</taxon>
        <taxon>Eurotiomycetidae</taxon>
        <taxon>Eurotiales</taxon>
        <taxon>Aspergillaceae</taxon>
        <taxon>Aspergillus</taxon>
        <taxon>Aspergillus subgen. Aspergillus</taxon>
    </lineage>
</organism>
<dbReference type="RefSeq" id="XP_022405409.1">
    <property type="nucleotide sequence ID" value="XM_022544106.1"/>
</dbReference>
<keyword evidence="2" id="KW-1185">Reference proteome</keyword>
<dbReference type="GeneID" id="34460367"/>
<sequence length="159" mass="18141">MASYLQSPILNLHVANVKPGVTQRDFGHVWLGLIHYYFKLDDNLAGEEHVYETPEEHSNVLAVNSKDGKWRTHLSVLAKNFPDASQPANGALAMSGAVAIGDMVRFYELSLDEGELLPVHGDRVFHLRNDSEGIHEVFVRFCLWRPRETMFDHLPFRAW</sequence>
<reference evidence="2" key="1">
    <citation type="journal article" date="2017" name="Genome Biol.">
        <title>Comparative genomics reveals high biological diversity and specific adaptations in the industrially and medically important fungal genus Aspergillus.</title>
        <authorList>
            <person name="de Vries R.P."/>
            <person name="Riley R."/>
            <person name="Wiebenga A."/>
            <person name="Aguilar-Osorio G."/>
            <person name="Amillis S."/>
            <person name="Uchima C.A."/>
            <person name="Anderluh G."/>
            <person name="Asadollahi M."/>
            <person name="Askin M."/>
            <person name="Barry K."/>
            <person name="Battaglia E."/>
            <person name="Bayram O."/>
            <person name="Benocci T."/>
            <person name="Braus-Stromeyer S.A."/>
            <person name="Caldana C."/>
            <person name="Canovas D."/>
            <person name="Cerqueira G.C."/>
            <person name="Chen F."/>
            <person name="Chen W."/>
            <person name="Choi C."/>
            <person name="Clum A."/>
            <person name="Dos Santos R.A."/>
            <person name="Damasio A.R."/>
            <person name="Diallinas G."/>
            <person name="Emri T."/>
            <person name="Fekete E."/>
            <person name="Flipphi M."/>
            <person name="Freyberg S."/>
            <person name="Gallo A."/>
            <person name="Gournas C."/>
            <person name="Habgood R."/>
            <person name="Hainaut M."/>
            <person name="Harispe M.L."/>
            <person name="Henrissat B."/>
            <person name="Hilden K.S."/>
            <person name="Hope R."/>
            <person name="Hossain A."/>
            <person name="Karabika E."/>
            <person name="Karaffa L."/>
            <person name="Karanyi Z."/>
            <person name="Krasevec N."/>
            <person name="Kuo A."/>
            <person name="Kusch H."/>
            <person name="LaButti K."/>
            <person name="Lagendijk E.L."/>
            <person name="Lapidus A."/>
            <person name="Levasseur A."/>
            <person name="Lindquist E."/>
            <person name="Lipzen A."/>
            <person name="Logrieco A.F."/>
            <person name="MacCabe A."/>
            <person name="Maekelae M.R."/>
            <person name="Malavazi I."/>
            <person name="Melin P."/>
            <person name="Meyer V."/>
            <person name="Mielnichuk N."/>
            <person name="Miskei M."/>
            <person name="Molnar A.P."/>
            <person name="Mule G."/>
            <person name="Ngan C.Y."/>
            <person name="Orejas M."/>
            <person name="Orosz E."/>
            <person name="Ouedraogo J.P."/>
            <person name="Overkamp K.M."/>
            <person name="Park H.-S."/>
            <person name="Perrone G."/>
            <person name="Piumi F."/>
            <person name="Punt P.J."/>
            <person name="Ram A.F."/>
            <person name="Ramon A."/>
            <person name="Rauscher S."/>
            <person name="Record E."/>
            <person name="Riano-Pachon D.M."/>
            <person name="Robert V."/>
            <person name="Roehrig J."/>
            <person name="Ruller R."/>
            <person name="Salamov A."/>
            <person name="Salih N.S."/>
            <person name="Samson R.A."/>
            <person name="Sandor E."/>
            <person name="Sanguinetti M."/>
            <person name="Schuetze T."/>
            <person name="Sepcic K."/>
            <person name="Shelest E."/>
            <person name="Sherlock G."/>
            <person name="Sophianopoulou V."/>
            <person name="Squina F.M."/>
            <person name="Sun H."/>
            <person name="Susca A."/>
            <person name="Todd R.B."/>
            <person name="Tsang A."/>
            <person name="Unkles S.E."/>
            <person name="van de Wiele N."/>
            <person name="van Rossen-Uffink D."/>
            <person name="Oliveira J.V."/>
            <person name="Vesth T.C."/>
            <person name="Visser J."/>
            <person name="Yu J.-H."/>
            <person name="Zhou M."/>
            <person name="Andersen M.R."/>
            <person name="Archer D.B."/>
            <person name="Baker S.E."/>
            <person name="Benoit I."/>
            <person name="Brakhage A.A."/>
            <person name="Braus G.H."/>
            <person name="Fischer R."/>
            <person name="Frisvad J.C."/>
            <person name="Goldman G.H."/>
            <person name="Houbraken J."/>
            <person name="Oakley B."/>
            <person name="Pocsi I."/>
            <person name="Scazzocchio C."/>
            <person name="Seiboth B."/>
            <person name="vanKuyk P.A."/>
            <person name="Wortman J."/>
            <person name="Dyer P.S."/>
            <person name="Grigoriev I.V."/>
        </authorList>
    </citation>
    <scope>NUCLEOTIDE SEQUENCE [LARGE SCALE GENOMIC DNA]</scope>
    <source>
        <strain evidence="2">CBS 516.65</strain>
    </source>
</reference>
<accession>A0A1L9VXT0</accession>